<dbReference type="Pfam" id="PF00059">
    <property type="entry name" value="Lectin_C"/>
    <property type="match status" value="1"/>
</dbReference>
<keyword evidence="3" id="KW-1185">Reference proteome</keyword>
<proteinExistence type="predicted"/>
<sequence length="184" mass="20466">MPSRFIRCYCCMYPLWAVALVKNDLLTLSKRVSSPPAPPGCPAPYKTFGGRWCLLVVVAAPDNGPGEPLVWNDARAKCGEANGALAVIDNHDKLQLLSKFIDEKYPAETKGGWTYFVGAQNVNSKWIWSNSADVELQSNLWVPSHPQPQNEISMLVPIDKTHGRRYIISNAPNTFAPGYICERF</sequence>
<dbReference type="Gene3D" id="3.10.100.10">
    <property type="entry name" value="Mannose-Binding Protein A, subunit A"/>
    <property type="match status" value="1"/>
</dbReference>
<dbReference type="OrthoDB" id="6358471at2759"/>
<dbReference type="InterPro" id="IPR016187">
    <property type="entry name" value="CTDL_fold"/>
</dbReference>
<dbReference type="SMART" id="SM00034">
    <property type="entry name" value="CLECT"/>
    <property type="match status" value="1"/>
</dbReference>
<gene>
    <name evidence="2" type="ORF">C7M84_016021</name>
</gene>
<organism evidence="2 3">
    <name type="scientific">Penaeus vannamei</name>
    <name type="common">Whiteleg shrimp</name>
    <name type="synonym">Litopenaeus vannamei</name>
    <dbReference type="NCBI Taxonomy" id="6689"/>
    <lineage>
        <taxon>Eukaryota</taxon>
        <taxon>Metazoa</taxon>
        <taxon>Ecdysozoa</taxon>
        <taxon>Arthropoda</taxon>
        <taxon>Crustacea</taxon>
        <taxon>Multicrustacea</taxon>
        <taxon>Malacostraca</taxon>
        <taxon>Eumalacostraca</taxon>
        <taxon>Eucarida</taxon>
        <taxon>Decapoda</taxon>
        <taxon>Dendrobranchiata</taxon>
        <taxon>Penaeoidea</taxon>
        <taxon>Penaeidae</taxon>
        <taxon>Penaeus</taxon>
    </lineage>
</organism>
<dbReference type="CDD" id="cd00037">
    <property type="entry name" value="CLECT"/>
    <property type="match status" value="1"/>
</dbReference>
<reference evidence="2 3" key="1">
    <citation type="submission" date="2018-04" db="EMBL/GenBank/DDBJ databases">
        <authorList>
            <person name="Zhang X."/>
            <person name="Yuan J."/>
            <person name="Li F."/>
            <person name="Xiang J."/>
        </authorList>
    </citation>
    <scope>NUCLEOTIDE SEQUENCE [LARGE SCALE GENOMIC DNA]</scope>
    <source>
        <tissue evidence="2">Muscle</tissue>
    </source>
</reference>
<feature type="domain" description="C-type lectin" evidence="1">
    <location>
        <begin position="71"/>
        <end position="182"/>
    </location>
</feature>
<evidence type="ECO:0000259" key="1">
    <source>
        <dbReference type="PROSITE" id="PS50041"/>
    </source>
</evidence>
<dbReference type="SUPFAM" id="SSF56436">
    <property type="entry name" value="C-type lectin-like"/>
    <property type="match status" value="1"/>
</dbReference>
<dbReference type="PROSITE" id="PS50041">
    <property type="entry name" value="C_TYPE_LECTIN_2"/>
    <property type="match status" value="1"/>
</dbReference>
<reference evidence="2 3" key="2">
    <citation type="submission" date="2019-01" db="EMBL/GenBank/DDBJ databases">
        <title>The decoding of complex shrimp genome reveals the adaptation for benthos swimmer, frequently molting mechanism and breeding impact on genome.</title>
        <authorList>
            <person name="Sun Y."/>
            <person name="Gao Y."/>
            <person name="Yu Y."/>
        </authorList>
    </citation>
    <scope>NUCLEOTIDE SEQUENCE [LARGE SCALE GENOMIC DNA]</scope>
    <source>
        <tissue evidence="2">Muscle</tissue>
    </source>
</reference>
<evidence type="ECO:0000313" key="3">
    <source>
        <dbReference type="Proteomes" id="UP000283509"/>
    </source>
</evidence>
<dbReference type="InterPro" id="IPR001304">
    <property type="entry name" value="C-type_lectin-like"/>
</dbReference>
<name>A0A3R7M363_PENVA</name>
<protein>
    <submittedName>
        <fullName evidence="2">Lectin</fullName>
    </submittedName>
</protein>
<dbReference type="Proteomes" id="UP000283509">
    <property type="component" value="Unassembled WGS sequence"/>
</dbReference>
<dbReference type="EMBL" id="QCYY01003005">
    <property type="protein sequence ID" value="ROT65991.1"/>
    <property type="molecule type" value="Genomic_DNA"/>
</dbReference>
<dbReference type="AlphaFoldDB" id="A0A3R7M363"/>
<dbReference type="InterPro" id="IPR016186">
    <property type="entry name" value="C-type_lectin-like/link_sf"/>
</dbReference>
<comment type="caution">
    <text evidence="2">The sequence shown here is derived from an EMBL/GenBank/DDBJ whole genome shotgun (WGS) entry which is preliminary data.</text>
</comment>
<accession>A0A3R7M363</accession>
<evidence type="ECO:0000313" key="2">
    <source>
        <dbReference type="EMBL" id="ROT65991.1"/>
    </source>
</evidence>